<feature type="domain" description="4Fe-4S ferredoxin-type" evidence="5">
    <location>
        <begin position="181"/>
        <end position="210"/>
    </location>
</feature>
<keyword evidence="4 6" id="KW-0808">Transferase</keyword>
<comment type="caution">
    <text evidence="6">The sequence shown here is derived from an EMBL/GenBank/DDBJ whole genome shotgun (WGS) entry which is preliminary data.</text>
</comment>
<evidence type="ECO:0000313" key="8">
    <source>
        <dbReference type="EMBL" id="MBS3058299.1"/>
    </source>
</evidence>
<evidence type="ECO:0000256" key="4">
    <source>
        <dbReference type="HAMAP-Rule" id="MF_00320"/>
    </source>
</evidence>
<evidence type="ECO:0000256" key="3">
    <source>
        <dbReference type="ARBA" id="ARBA00025804"/>
    </source>
</evidence>
<reference evidence="6" key="1">
    <citation type="journal article" date="2020" name="bioRxiv">
        <title>A rank-normalized archaeal taxonomy based on genome phylogeny resolves widespread incomplete and uneven classifications.</title>
        <authorList>
            <person name="Rinke C."/>
            <person name="Chuvochina M."/>
            <person name="Mussig A.J."/>
            <person name="Chaumeil P.-A."/>
            <person name="Waite D.W."/>
            <person name="Whitman W.B."/>
            <person name="Parks D.H."/>
            <person name="Hugenholtz P."/>
        </authorList>
    </citation>
    <scope>NUCLEOTIDE SEQUENCE</scope>
    <source>
        <strain evidence="7">UBA10036</strain>
        <strain evidence="6">UBA10191</strain>
    </source>
</reference>
<dbReference type="InterPro" id="IPR036643">
    <property type="entry name" value="RNApol_insert_sf"/>
</dbReference>
<evidence type="ECO:0000313" key="9">
    <source>
        <dbReference type="Proteomes" id="UP000590964"/>
    </source>
</evidence>
<dbReference type="PROSITE" id="PS00198">
    <property type="entry name" value="4FE4S_FER_1"/>
    <property type="match status" value="1"/>
</dbReference>
<feature type="binding site" evidence="4">
    <location>
        <position position="200"/>
    </location>
    <ligand>
        <name>[3Fe-4S] cluster</name>
        <dbReference type="ChEBI" id="CHEBI:21137"/>
    </ligand>
</feature>
<dbReference type="SUPFAM" id="SSF55257">
    <property type="entry name" value="RBP11-like subunits of RNA polymerase"/>
    <property type="match status" value="1"/>
</dbReference>
<dbReference type="EC" id="2.7.7.6" evidence="4"/>
<dbReference type="Gene3D" id="3.30.70.3110">
    <property type="match status" value="1"/>
</dbReference>
<dbReference type="InterPro" id="IPR050518">
    <property type="entry name" value="Rpo3/RPB3_RNA_Pol_subunit"/>
</dbReference>
<dbReference type="GO" id="GO:0003899">
    <property type="term" value="F:DNA-directed RNA polymerase activity"/>
    <property type="evidence" value="ECO:0007669"/>
    <property type="project" value="UniProtKB-UniRule"/>
</dbReference>
<evidence type="ECO:0000313" key="6">
    <source>
        <dbReference type="EMBL" id="HIH21269.1"/>
    </source>
</evidence>
<dbReference type="SMART" id="SM00662">
    <property type="entry name" value="RPOLD"/>
    <property type="match status" value="1"/>
</dbReference>
<evidence type="ECO:0000256" key="2">
    <source>
        <dbReference type="ARBA" id="ARBA00023163"/>
    </source>
</evidence>
<dbReference type="PANTHER" id="PTHR11800:SF2">
    <property type="entry name" value="DNA-DIRECTED RNA POLYMERASE II SUBUNIT RPB3"/>
    <property type="match status" value="1"/>
</dbReference>
<dbReference type="GO" id="GO:0016491">
    <property type="term" value="F:oxidoreductase activity"/>
    <property type="evidence" value="ECO:0007669"/>
    <property type="project" value="UniProtKB-ARBA"/>
</dbReference>
<dbReference type="Proteomes" id="UP000680185">
    <property type="component" value="Unassembled WGS sequence"/>
</dbReference>
<keyword evidence="4" id="KW-0411">Iron-sulfur</keyword>
<sequence length="253" mass="28104">MVFEIKVLERKANTLNILIKGASTELMNALRRAILTEVPTLAIEEVTFFDNNSVVFDEMLAHRLALLPIKTSLKTLKKGESVKLWIEKEGPGTAYSKDIKSSDPDIEIIGKKIPLTKLAKGQKIKAEMLAVLNSGKEHAKWQPAIVGYRQVNKITINGECDLCEACIKECPKNILEAKGKKIVLTDALECDACNACRNNCEKGLISIVPEEGSFVLFLETHGQLENEEILYSAIEALSKKTTEFKKEISSLKE</sequence>
<dbReference type="GO" id="GO:0046872">
    <property type="term" value="F:metal ion binding"/>
    <property type="evidence" value="ECO:0007669"/>
    <property type="project" value="UniProtKB-KW"/>
</dbReference>
<comment type="catalytic activity">
    <reaction evidence="4">
        <text>RNA(n) + a ribonucleoside 5'-triphosphate = RNA(n+1) + diphosphate</text>
        <dbReference type="Rhea" id="RHEA:21248"/>
        <dbReference type="Rhea" id="RHEA-COMP:14527"/>
        <dbReference type="Rhea" id="RHEA-COMP:17342"/>
        <dbReference type="ChEBI" id="CHEBI:33019"/>
        <dbReference type="ChEBI" id="CHEBI:61557"/>
        <dbReference type="ChEBI" id="CHEBI:140395"/>
        <dbReference type="EC" id="2.7.7.6"/>
    </reaction>
</comment>
<dbReference type="InterPro" id="IPR001514">
    <property type="entry name" value="DNA-dir_RNA_pol_30-40kDasu_CS"/>
</dbReference>
<dbReference type="PROSITE" id="PS51379">
    <property type="entry name" value="4FE4S_FER_2"/>
    <property type="match status" value="2"/>
</dbReference>
<dbReference type="EMBL" id="DUFJ01000070">
    <property type="protein sequence ID" value="HIH33247.1"/>
    <property type="molecule type" value="Genomic_DNA"/>
</dbReference>
<dbReference type="PROSITE" id="PS00446">
    <property type="entry name" value="RNA_POL_D_30KD"/>
    <property type="match status" value="1"/>
</dbReference>
<keyword evidence="1 4" id="KW-0240">DNA-directed RNA polymerase</keyword>
<gene>
    <name evidence="4" type="primary">rpo3</name>
    <name evidence="4" type="synonym">rpoD</name>
    <name evidence="6" type="ORF">HA222_01220</name>
    <name evidence="7" type="ORF">HA227_03260</name>
    <name evidence="8" type="ORF">J4478_02765</name>
</gene>
<keyword evidence="4 6" id="KW-0548">Nucleotidyltransferase</keyword>
<dbReference type="Gene3D" id="3.30.1360.10">
    <property type="entry name" value="RNA polymerase, RBP11-like subunit"/>
    <property type="match status" value="1"/>
</dbReference>
<dbReference type="InterPro" id="IPR022842">
    <property type="entry name" value="RNAP_Rpo3/Rpb3/RPAC1"/>
</dbReference>
<comment type="function">
    <text evidence="4">DNA-dependent RNA polymerase (RNAP) catalyzes the transcription of DNA into RNA using the four ribonucleoside triphosphates as substrates.</text>
</comment>
<reference evidence="8" key="2">
    <citation type="submission" date="2021-03" db="EMBL/GenBank/DDBJ databases">
        <authorList>
            <person name="Jaffe A."/>
        </authorList>
    </citation>
    <scope>NUCLEOTIDE SEQUENCE</scope>
    <source>
        <strain evidence="8">RIFCSPLOWO2_01_FULL_43_13</strain>
    </source>
</reference>
<keyword evidence="4" id="KW-0479">Metal-binding</keyword>
<dbReference type="GO" id="GO:0046983">
    <property type="term" value="F:protein dimerization activity"/>
    <property type="evidence" value="ECO:0007669"/>
    <property type="project" value="InterPro"/>
</dbReference>
<dbReference type="InterPro" id="IPR017900">
    <property type="entry name" value="4Fe4S_Fe_S_CS"/>
</dbReference>
<dbReference type="InterPro" id="IPR011262">
    <property type="entry name" value="DNA-dir_RNA_pol_insert"/>
</dbReference>
<evidence type="ECO:0000259" key="5">
    <source>
        <dbReference type="PROSITE" id="PS51379"/>
    </source>
</evidence>
<keyword evidence="2 4" id="KW-0804">Transcription</keyword>
<dbReference type="Pfam" id="PF01000">
    <property type="entry name" value="RNA_pol_A_bac"/>
    <property type="match status" value="1"/>
</dbReference>
<dbReference type="Gene3D" id="2.170.120.12">
    <property type="entry name" value="DNA-directed RNA polymerase, insert domain"/>
    <property type="match status" value="1"/>
</dbReference>
<keyword evidence="4" id="KW-0003">3Fe-4S</keyword>
<dbReference type="EMBL" id="DUFW01000019">
    <property type="protein sequence ID" value="HIH21269.1"/>
    <property type="molecule type" value="Genomic_DNA"/>
</dbReference>
<dbReference type="GO" id="GO:0003677">
    <property type="term" value="F:DNA binding"/>
    <property type="evidence" value="ECO:0007669"/>
    <property type="project" value="UniProtKB-UniRule"/>
</dbReference>
<dbReference type="InterPro" id="IPR036603">
    <property type="entry name" value="RBP11-like"/>
</dbReference>
<comment type="similarity">
    <text evidence="3 4">Belongs to the archaeal Rpo3/eukaryotic RPB3 RNA polymerase subunit family.</text>
</comment>
<proteinExistence type="inferred from homology"/>
<dbReference type="GO" id="GO:0005737">
    <property type="term" value="C:cytoplasm"/>
    <property type="evidence" value="ECO:0007669"/>
    <property type="project" value="UniProtKB-SubCell"/>
</dbReference>
<dbReference type="NCBIfam" id="NF001988">
    <property type="entry name" value="PRK00783.1"/>
    <property type="match status" value="1"/>
</dbReference>
<comment type="subcellular location">
    <subcellularLocation>
        <location evidence="4">Cytoplasm</location>
    </subcellularLocation>
</comment>
<dbReference type="GO" id="GO:0000428">
    <property type="term" value="C:DNA-directed RNA polymerase complex"/>
    <property type="evidence" value="ECO:0007669"/>
    <property type="project" value="UniProtKB-KW"/>
</dbReference>
<keyword evidence="4" id="KW-0963">Cytoplasm</keyword>
<keyword evidence="4" id="KW-0408">Iron</keyword>
<dbReference type="GO" id="GO:0006351">
    <property type="term" value="P:DNA-templated transcription"/>
    <property type="evidence" value="ECO:0007669"/>
    <property type="project" value="UniProtKB-UniRule"/>
</dbReference>
<dbReference type="EMBL" id="JAGVWB010000019">
    <property type="protein sequence ID" value="MBS3058299.1"/>
    <property type="molecule type" value="Genomic_DNA"/>
</dbReference>
<evidence type="ECO:0000313" key="7">
    <source>
        <dbReference type="EMBL" id="HIH33247.1"/>
    </source>
</evidence>
<protein>
    <recommendedName>
        <fullName evidence="4">DNA-directed RNA polymerase subunit Rpo3</fullName>
        <ecNumber evidence="4">2.7.7.6</ecNumber>
    </recommendedName>
    <alternativeName>
        <fullName evidence="4">DNA-directed RNA polymerase subunit D</fullName>
    </alternativeName>
</protein>
<feature type="binding site" evidence="4">
    <location>
        <position position="196"/>
    </location>
    <ligand>
        <name>[3Fe-4S] cluster</name>
        <dbReference type="ChEBI" id="CHEBI:21137"/>
    </ligand>
</feature>
<comment type="cofactor">
    <cofactor evidence="4">
        <name>[3Fe-4S] cluster</name>
        <dbReference type="ChEBI" id="CHEBI:21137"/>
    </cofactor>
    <text evidence="4">Binds 1 [3Fe-4S] cluster.</text>
</comment>
<dbReference type="AlphaFoldDB" id="A0A7J4JX71"/>
<feature type="domain" description="4Fe-4S ferredoxin-type" evidence="5">
    <location>
        <begin position="152"/>
        <end position="180"/>
    </location>
</feature>
<comment type="subunit">
    <text evidence="4">Part of the RNA polymerase complex.</text>
</comment>
<accession>A0A7J4JX71</accession>
<feature type="binding site" evidence="4">
    <location>
        <position position="193"/>
    </location>
    <ligand>
        <name>[3Fe-4S] cluster</name>
        <dbReference type="ChEBI" id="CHEBI:21137"/>
    </ligand>
</feature>
<name>A0A7J4JX71_9ARCH</name>
<dbReference type="HAMAP" id="MF_00320">
    <property type="entry name" value="RNApol_arch_Rpo3"/>
    <property type="match status" value="1"/>
</dbReference>
<organism evidence="6 9">
    <name type="scientific">Candidatus Iainarchaeum sp</name>
    <dbReference type="NCBI Taxonomy" id="3101447"/>
    <lineage>
        <taxon>Archaea</taxon>
        <taxon>Candidatus Iainarchaeota</taxon>
        <taxon>Candidatus Iainarchaeia</taxon>
        <taxon>Candidatus Iainarchaeales</taxon>
        <taxon>Candidatus Iainarchaeaceae</taxon>
        <taxon>Candidatus Iainarchaeum</taxon>
    </lineage>
</organism>
<dbReference type="SUPFAM" id="SSF56553">
    <property type="entry name" value="Insert subdomain of RNA polymerase alpha subunit"/>
    <property type="match status" value="1"/>
</dbReference>
<dbReference type="PANTHER" id="PTHR11800">
    <property type="entry name" value="DNA-DIRECTED RNA POLYMERASE"/>
    <property type="match status" value="1"/>
</dbReference>
<dbReference type="Pfam" id="PF01193">
    <property type="entry name" value="RNA_pol_L"/>
    <property type="match status" value="1"/>
</dbReference>
<dbReference type="InterPro" id="IPR011263">
    <property type="entry name" value="DNA-dir_RNA_pol_RpoA/D/Rpb3"/>
</dbReference>
<dbReference type="InterPro" id="IPR017896">
    <property type="entry name" value="4Fe4S_Fe-S-bd"/>
</dbReference>
<reference evidence="8" key="3">
    <citation type="submission" date="2021-05" db="EMBL/GenBank/DDBJ databases">
        <title>Protein family content uncovers lineage relationships and bacterial pathway maintenance mechanisms in DPANN archaea.</title>
        <authorList>
            <person name="Castelle C.J."/>
            <person name="Meheust R."/>
            <person name="Jaffe A.L."/>
            <person name="Seitz K."/>
            <person name="Gong X."/>
            <person name="Baker B.J."/>
            <person name="Banfield J.F."/>
        </authorList>
    </citation>
    <scope>NUCLEOTIDE SEQUENCE</scope>
    <source>
        <strain evidence="8">RIFCSPLOWO2_01_FULL_43_13</strain>
    </source>
</reference>
<dbReference type="Proteomes" id="UP000590964">
    <property type="component" value="Unassembled WGS sequence"/>
</dbReference>
<evidence type="ECO:0000256" key="1">
    <source>
        <dbReference type="ARBA" id="ARBA00022478"/>
    </source>
</evidence>
<dbReference type="Proteomes" id="UP000527315">
    <property type="component" value="Unassembled WGS sequence"/>
</dbReference>
<dbReference type="GO" id="GO:0051538">
    <property type="term" value="F:3 iron, 4 sulfur cluster binding"/>
    <property type="evidence" value="ECO:0007669"/>
    <property type="project" value="UniProtKB-KW"/>
</dbReference>